<keyword evidence="5" id="KW-0777">Teichoic acid biosynthesis</keyword>
<sequence length="382" mass="43893">MKRIASLFIEKVVFGFLCAIVPPKNGLMLFGSGFGRFSDNPKFLFIHFQKNPAFEPIWISSNGKEVKQLRKKGYRCLYRWSLSAFWAIVRAPFFIISHNVKDIFPVIPIRGIVINLWHGTPIKQIGFDSRKERIWIEHLIASGRKLPYERWDYFVSASPQTIFIFEGAMHLSRSKILPLGQPRTEFIREIESSVELKRNLGARLTIPDPLEQCITFLYTPTFRNNESATSKIKRALVNLDKMINQFGKKLILFKPHPLDKGVFDDVFFESLSNVWNVSAEDTQELLAVADVLITDYSSILFDYMITGKPIIAFIFDKESYISENGGLYFSFEDLGANVAHNSTELINLVLASEDLKNDYDSEKFNSSDSSIRIESFIRQLKT</sequence>
<organism evidence="7 8">
    <name type="scientific">Pricia antarctica</name>
    <dbReference type="NCBI Taxonomy" id="641691"/>
    <lineage>
        <taxon>Bacteria</taxon>
        <taxon>Pseudomonadati</taxon>
        <taxon>Bacteroidota</taxon>
        <taxon>Flavobacteriia</taxon>
        <taxon>Flavobacteriales</taxon>
        <taxon>Flavobacteriaceae</taxon>
        <taxon>Pricia</taxon>
    </lineage>
</organism>
<dbReference type="RefSeq" id="WP_091865335.1">
    <property type="nucleotide sequence ID" value="NZ_FNAO01000001.1"/>
</dbReference>
<evidence type="ECO:0000256" key="4">
    <source>
        <dbReference type="ARBA" id="ARBA00022679"/>
    </source>
</evidence>
<dbReference type="SUPFAM" id="SSF53756">
    <property type="entry name" value="UDP-Glycosyltransferase/glycogen phosphorylase"/>
    <property type="match status" value="1"/>
</dbReference>
<dbReference type="GO" id="GO:0047355">
    <property type="term" value="F:CDP-glycerol glycerophosphotransferase activity"/>
    <property type="evidence" value="ECO:0007669"/>
    <property type="project" value="InterPro"/>
</dbReference>
<dbReference type="Pfam" id="PF04464">
    <property type="entry name" value="Glyphos_transf"/>
    <property type="match status" value="1"/>
</dbReference>
<dbReference type="InterPro" id="IPR043149">
    <property type="entry name" value="TagF_N"/>
</dbReference>
<dbReference type="Gene3D" id="3.40.50.11820">
    <property type="match status" value="1"/>
</dbReference>
<gene>
    <name evidence="7" type="ORF">SAMN05421636_101503</name>
</gene>
<reference evidence="7 8" key="1">
    <citation type="submission" date="2016-10" db="EMBL/GenBank/DDBJ databases">
        <authorList>
            <person name="de Groot N.N."/>
        </authorList>
    </citation>
    <scope>NUCLEOTIDE SEQUENCE [LARGE SCALE GENOMIC DNA]</scope>
    <source>
        <strain evidence="7 8">DSM 23421</strain>
    </source>
</reference>
<evidence type="ECO:0000313" key="8">
    <source>
        <dbReference type="Proteomes" id="UP000199109"/>
    </source>
</evidence>
<dbReference type="GO" id="GO:0019350">
    <property type="term" value="P:teichoic acid biosynthetic process"/>
    <property type="evidence" value="ECO:0007669"/>
    <property type="project" value="UniProtKB-KW"/>
</dbReference>
<evidence type="ECO:0000256" key="2">
    <source>
        <dbReference type="ARBA" id="ARBA00010488"/>
    </source>
</evidence>
<keyword evidence="6" id="KW-0472">Membrane</keyword>
<evidence type="ECO:0000313" key="7">
    <source>
        <dbReference type="EMBL" id="SDD71973.1"/>
    </source>
</evidence>
<evidence type="ECO:0000256" key="5">
    <source>
        <dbReference type="ARBA" id="ARBA00022944"/>
    </source>
</evidence>
<evidence type="ECO:0000256" key="6">
    <source>
        <dbReference type="ARBA" id="ARBA00023136"/>
    </source>
</evidence>
<keyword evidence="8" id="KW-1185">Reference proteome</keyword>
<dbReference type="STRING" id="641691.SAMN05421636_101503"/>
<dbReference type="OrthoDB" id="9811865at2"/>
<keyword evidence="4 7" id="KW-0808">Transferase</keyword>
<evidence type="ECO:0000256" key="3">
    <source>
        <dbReference type="ARBA" id="ARBA00022475"/>
    </source>
</evidence>
<dbReference type="PANTHER" id="PTHR37316:SF3">
    <property type="entry name" value="TEICHOIC ACID GLYCEROL-PHOSPHATE TRANSFERASE"/>
    <property type="match status" value="1"/>
</dbReference>
<accession>A0A1G6X246</accession>
<dbReference type="AlphaFoldDB" id="A0A1G6X246"/>
<comment type="similarity">
    <text evidence="2">Belongs to the CDP-glycerol glycerophosphotransferase family.</text>
</comment>
<protein>
    <submittedName>
        <fullName evidence="7">CDP-glycerol glycerophosphotransferase</fullName>
    </submittedName>
</protein>
<dbReference type="EMBL" id="FNAO01000001">
    <property type="protein sequence ID" value="SDD71973.1"/>
    <property type="molecule type" value="Genomic_DNA"/>
</dbReference>
<keyword evidence="3" id="KW-1003">Cell membrane</keyword>
<dbReference type="Proteomes" id="UP000199109">
    <property type="component" value="Unassembled WGS sequence"/>
</dbReference>
<evidence type="ECO:0000256" key="1">
    <source>
        <dbReference type="ARBA" id="ARBA00004202"/>
    </source>
</evidence>
<dbReference type="InterPro" id="IPR007554">
    <property type="entry name" value="Glycerophosphate_synth"/>
</dbReference>
<comment type="subcellular location">
    <subcellularLocation>
        <location evidence="1">Cell membrane</location>
        <topology evidence="1">Peripheral membrane protein</topology>
    </subcellularLocation>
</comment>
<dbReference type="InterPro" id="IPR043148">
    <property type="entry name" value="TagF_C"/>
</dbReference>
<dbReference type="GO" id="GO:0005886">
    <property type="term" value="C:plasma membrane"/>
    <property type="evidence" value="ECO:0007669"/>
    <property type="project" value="UniProtKB-SubCell"/>
</dbReference>
<proteinExistence type="inferred from homology"/>
<dbReference type="PANTHER" id="PTHR37316">
    <property type="entry name" value="TEICHOIC ACID GLYCEROL-PHOSPHATE PRIMASE"/>
    <property type="match status" value="1"/>
</dbReference>
<dbReference type="Gene3D" id="3.40.50.12580">
    <property type="match status" value="1"/>
</dbReference>
<name>A0A1G6X246_9FLAO</name>
<dbReference type="InterPro" id="IPR051612">
    <property type="entry name" value="Teichoic_Acid_Biosynth"/>
</dbReference>